<sequence length="364" mass="38664">MGAQTSCDAHDCCTPTARLTGRGEAAGGPGRDEPVEWDGMGAMEAVVGAEDVPMPLPPPLSRPLRAPKPLEADGAVHEAAPEGAGPSAASRPAGSEEAAERQVLRGLREGLSRSGCAGWTHAAVCFEGRADGSEEPLLVPKDYIVSGKSCKTAFQLRQPGTTVFTAGSLYIGSVMVVKVATRGKIVESRTGMEKADVAPPPEIEDDLGNDFASHFVRLHTDKNGKRMFDPPRLRVLSGQVISFSWRAEAKPLQLLQTDHTFSPEANITKSGVQILEICDRGCKVKIDSDDKGERICFVCDGYPEDARMQITVVSDCVAGAFRIIWQVVAWVFAGVLLGVFATAAVDYIKNPAAGGKPRHRASAA</sequence>
<feature type="transmembrane region" description="Helical" evidence="2">
    <location>
        <begin position="323"/>
        <end position="348"/>
    </location>
</feature>
<dbReference type="EMBL" id="CAUYUJ010019519">
    <property type="protein sequence ID" value="CAK0891787.1"/>
    <property type="molecule type" value="Genomic_DNA"/>
</dbReference>
<keyword evidence="4" id="KW-1185">Reference proteome</keyword>
<reference evidence="3" key="1">
    <citation type="submission" date="2023-10" db="EMBL/GenBank/DDBJ databases">
        <authorList>
            <person name="Chen Y."/>
            <person name="Shah S."/>
            <person name="Dougan E. K."/>
            <person name="Thang M."/>
            <person name="Chan C."/>
        </authorList>
    </citation>
    <scope>NUCLEOTIDE SEQUENCE [LARGE SCALE GENOMIC DNA]</scope>
</reference>
<feature type="non-terminal residue" evidence="3">
    <location>
        <position position="364"/>
    </location>
</feature>
<feature type="region of interest" description="Disordered" evidence="1">
    <location>
        <begin position="1"/>
        <end position="37"/>
    </location>
</feature>
<comment type="caution">
    <text evidence="3">The sequence shown here is derived from an EMBL/GenBank/DDBJ whole genome shotgun (WGS) entry which is preliminary data.</text>
</comment>
<keyword evidence="2" id="KW-0812">Transmembrane</keyword>
<evidence type="ECO:0000256" key="1">
    <source>
        <dbReference type="SAM" id="MobiDB-lite"/>
    </source>
</evidence>
<keyword evidence="2" id="KW-0472">Membrane</keyword>
<dbReference type="Proteomes" id="UP001189429">
    <property type="component" value="Unassembled WGS sequence"/>
</dbReference>
<name>A0ABN9WY23_9DINO</name>
<keyword evidence="2" id="KW-1133">Transmembrane helix</keyword>
<protein>
    <recommendedName>
        <fullName evidence="5">Altered inheritance of mitochondria protein 24, mitochondrial</fullName>
    </recommendedName>
</protein>
<gene>
    <name evidence="3" type="ORF">PCOR1329_LOCUS71631</name>
</gene>
<evidence type="ECO:0000313" key="4">
    <source>
        <dbReference type="Proteomes" id="UP001189429"/>
    </source>
</evidence>
<evidence type="ECO:0000313" key="3">
    <source>
        <dbReference type="EMBL" id="CAK0891787.1"/>
    </source>
</evidence>
<evidence type="ECO:0008006" key="5">
    <source>
        <dbReference type="Google" id="ProtNLM"/>
    </source>
</evidence>
<organism evidence="3 4">
    <name type="scientific">Prorocentrum cordatum</name>
    <dbReference type="NCBI Taxonomy" id="2364126"/>
    <lineage>
        <taxon>Eukaryota</taxon>
        <taxon>Sar</taxon>
        <taxon>Alveolata</taxon>
        <taxon>Dinophyceae</taxon>
        <taxon>Prorocentrales</taxon>
        <taxon>Prorocentraceae</taxon>
        <taxon>Prorocentrum</taxon>
    </lineage>
</organism>
<accession>A0ABN9WY23</accession>
<evidence type="ECO:0000256" key="2">
    <source>
        <dbReference type="SAM" id="Phobius"/>
    </source>
</evidence>
<feature type="region of interest" description="Disordered" evidence="1">
    <location>
        <begin position="76"/>
        <end position="102"/>
    </location>
</feature>
<feature type="compositionally biased region" description="Low complexity" evidence="1">
    <location>
        <begin position="81"/>
        <end position="96"/>
    </location>
</feature>
<proteinExistence type="predicted"/>